<organismHost>
    <name type="scientific">Bacteroides intestinalis</name>
    <dbReference type="NCBI Taxonomy" id="329854"/>
</organismHost>
<evidence type="ECO:0000313" key="1">
    <source>
        <dbReference type="EMBL" id="AXQ62718.1"/>
    </source>
</evidence>
<protein>
    <submittedName>
        <fullName evidence="1">Uncharacterized protein</fullName>
    </submittedName>
</protein>
<organism evidence="1 2">
    <name type="scientific">Bacteroides phage crAss001</name>
    <name type="common">Bacteroides phage PhiCrAss001</name>
    <dbReference type="NCBI Taxonomy" id="2301731"/>
    <lineage>
        <taxon>Viruses</taxon>
        <taxon>Duplodnaviria</taxon>
        <taxon>Heunggongvirae</taxon>
        <taxon>Uroviricota</taxon>
        <taxon>Caudoviricetes</taxon>
        <taxon>Crassvirales</taxon>
        <taxon>Steigviridae</taxon>
        <taxon>Asinivirinae</taxon>
        <taxon>Kehishuvirus</taxon>
        <taxon>Kehishuvirus primarius</taxon>
    </lineage>
</organism>
<name>A0A385DVB5_BPCA1</name>
<proteinExistence type="predicted"/>
<keyword evidence="2" id="KW-1185">Reference proteome</keyword>
<evidence type="ECO:0000313" key="2">
    <source>
        <dbReference type="Proteomes" id="UP000262320"/>
    </source>
</evidence>
<dbReference type="Proteomes" id="UP000262320">
    <property type="component" value="Segment"/>
</dbReference>
<dbReference type="EMBL" id="MH675552">
    <property type="protein sequence ID" value="AXQ62718.1"/>
    <property type="molecule type" value="Genomic_DNA"/>
</dbReference>
<gene>
    <name evidence="1" type="ORF">crAss001_75</name>
</gene>
<sequence length="270" mass="30866">MAISVQLNRQLHDIFLNRGDIQSPNYIKPNLAFENNNVFNLFLRVDISGPEIDVPLMCKYRVEEGLLSNYNHPNNLKEVAVALFGNSYSQSRRTANAIFKTFQMNDRRDRLMKITTNTGEVYYGGNGYILDKDYNLLILYTLHGVMEDRILHYKTGRIYVNPKVFVSNGIVEKGIIKTVIPAFVQEGIMVDTNNIGVTAQEINTSIRSSNSWVTQVTKPLPEIIVADVTDRFIVRPKKPTPSTFNNDAMNDYLLENLDKVVQMTYIYNDI</sequence>
<reference evidence="1 2" key="1">
    <citation type="submission" date="2018-07" db="EMBL/GenBank/DDBJ databases">
        <title>PhiCrAss001, a member of the most abundant bacteriophage family in the human gut, infects Bacteroides.</title>
        <authorList>
            <person name="Shkoporov A.N."/>
            <person name="Khokhlova E.V."/>
            <person name="Fitzgerald C.B."/>
            <person name="Stockdale S.R."/>
            <person name="Draper L.A."/>
            <person name="Ross R.P."/>
            <person name="Hill C."/>
        </authorList>
    </citation>
    <scope>NUCLEOTIDE SEQUENCE [LARGE SCALE GENOMIC DNA]</scope>
    <source>
        <strain evidence="2">crAss001</strain>
    </source>
</reference>
<accession>A0A385DVB5</accession>